<name>A0A7S4MYZ2_9EUKA</name>
<evidence type="ECO:0000256" key="1">
    <source>
        <dbReference type="SAM" id="MobiDB-lite"/>
    </source>
</evidence>
<evidence type="ECO:0000313" key="2">
    <source>
        <dbReference type="EMBL" id="CAE2255084.1"/>
    </source>
</evidence>
<dbReference type="EMBL" id="HBKO01033935">
    <property type="protein sequence ID" value="CAE2255084.1"/>
    <property type="molecule type" value="Transcribed_RNA"/>
</dbReference>
<feature type="region of interest" description="Disordered" evidence="1">
    <location>
        <begin position="130"/>
        <end position="155"/>
    </location>
</feature>
<dbReference type="AlphaFoldDB" id="A0A7S4MYZ2"/>
<organism evidence="2">
    <name type="scientific">Prymnesium polylepis</name>
    <dbReference type="NCBI Taxonomy" id="72548"/>
    <lineage>
        <taxon>Eukaryota</taxon>
        <taxon>Haptista</taxon>
        <taxon>Haptophyta</taxon>
        <taxon>Prymnesiophyceae</taxon>
        <taxon>Prymnesiales</taxon>
        <taxon>Prymnesiaceae</taxon>
        <taxon>Prymnesium</taxon>
    </lineage>
</organism>
<proteinExistence type="predicted"/>
<sequence length="155" mass="16264">MANSAADFVGTYCADDSFPVGLFEQPKVPAGRDAAKDAAFSKVLRPADIKVSHGMLNVPTAFQVVITSTFKADNYEKLLKASLPLAHIQPIAIFEPSAKARAKALAGEGATNNGPLSGVLADWGGAWNSTASRSKGDKPKAGQLQGDRMSLYLSN</sequence>
<reference evidence="2" key="1">
    <citation type="submission" date="2021-01" db="EMBL/GenBank/DDBJ databases">
        <authorList>
            <person name="Corre E."/>
            <person name="Pelletier E."/>
            <person name="Niang G."/>
            <person name="Scheremetjew M."/>
            <person name="Finn R."/>
            <person name="Kale V."/>
            <person name="Holt S."/>
            <person name="Cochrane G."/>
            <person name="Meng A."/>
            <person name="Brown T."/>
            <person name="Cohen L."/>
        </authorList>
    </citation>
    <scope>NUCLEOTIDE SEQUENCE</scope>
    <source>
        <strain evidence="2">UIO037</strain>
    </source>
</reference>
<protein>
    <submittedName>
        <fullName evidence="2">Uncharacterized protein</fullName>
    </submittedName>
</protein>
<accession>A0A7S4MYZ2</accession>
<gene>
    <name evidence="2" type="ORF">CPOL0286_LOCUS15396</name>
</gene>